<name>A0A6A3MFB2_9STRA</name>
<proteinExistence type="inferred from homology"/>
<dbReference type="Pfam" id="PF16810">
    <property type="entry name" value="RXLR"/>
    <property type="match status" value="1"/>
</dbReference>
<keyword evidence="4 5" id="KW-0732">Signal</keyword>
<sequence length="141" mass="15562">MRLSSLLLGVTALLLASINAAASIEETNTVPHITGDQMSASNAVQNGNRGTRFLRTDQGNKWDVEEDDEGDEERAMIKLTDIDRSNTRLTSSAKVTAEKMKSGVILSDIDRLNTRLTRHAELQKIKLMKRLKAILTKKLAA</sequence>
<feature type="chain" id="PRO_5033920200" description="RxLR effector protein" evidence="5">
    <location>
        <begin position="22"/>
        <end position="141"/>
    </location>
</feature>
<evidence type="ECO:0000256" key="2">
    <source>
        <dbReference type="ARBA" id="ARBA00010400"/>
    </source>
</evidence>
<evidence type="ECO:0000313" key="7">
    <source>
        <dbReference type="EMBL" id="KAE9032186.1"/>
    </source>
</evidence>
<feature type="signal peptide" evidence="5">
    <location>
        <begin position="1"/>
        <end position="21"/>
    </location>
</feature>
<organism evidence="6 9">
    <name type="scientific">Phytophthora rubi</name>
    <dbReference type="NCBI Taxonomy" id="129364"/>
    <lineage>
        <taxon>Eukaryota</taxon>
        <taxon>Sar</taxon>
        <taxon>Stramenopiles</taxon>
        <taxon>Oomycota</taxon>
        <taxon>Peronosporomycetes</taxon>
        <taxon>Peronosporales</taxon>
        <taxon>Peronosporaceae</taxon>
        <taxon>Phytophthora</taxon>
    </lineage>
</organism>
<dbReference type="EMBL" id="QXFV01000638">
    <property type="protein sequence ID" value="KAE9032186.1"/>
    <property type="molecule type" value="Genomic_DNA"/>
</dbReference>
<protein>
    <recommendedName>
        <fullName evidence="5">RxLR effector protein</fullName>
    </recommendedName>
</protein>
<comment type="subcellular location">
    <subcellularLocation>
        <location evidence="1 5">Secreted</location>
    </subcellularLocation>
</comment>
<evidence type="ECO:0000313" key="6">
    <source>
        <dbReference type="EMBL" id="KAE9026893.1"/>
    </source>
</evidence>
<dbReference type="AlphaFoldDB" id="A0A6A3MFB2"/>
<evidence type="ECO:0000313" key="9">
    <source>
        <dbReference type="Proteomes" id="UP000435112"/>
    </source>
</evidence>
<dbReference type="Proteomes" id="UP000435112">
    <property type="component" value="Unassembled WGS sequence"/>
</dbReference>
<reference evidence="8 9" key="1">
    <citation type="submission" date="2018-09" db="EMBL/GenBank/DDBJ databases">
        <title>Genomic investigation of the strawberry pathogen Phytophthora fragariae indicates pathogenicity is determined by transcriptional variation in three key races.</title>
        <authorList>
            <person name="Adams T.M."/>
            <person name="Armitage A.D."/>
            <person name="Sobczyk M.K."/>
            <person name="Bates H.J."/>
            <person name="Dunwell J.M."/>
            <person name="Nellist C.F."/>
            <person name="Harrison R.J."/>
        </authorList>
    </citation>
    <scope>NUCLEOTIDE SEQUENCE [LARGE SCALE GENOMIC DNA]</scope>
    <source>
        <strain evidence="7 8">SCRP249</strain>
        <strain evidence="6 9">SCRP324</strain>
    </source>
</reference>
<comment type="function">
    <text evidence="5">Effector that suppresses plant defense responses during pathogen infection.</text>
</comment>
<dbReference type="GO" id="GO:0005576">
    <property type="term" value="C:extracellular region"/>
    <property type="evidence" value="ECO:0007669"/>
    <property type="project" value="UniProtKB-SubCell"/>
</dbReference>
<dbReference type="InterPro" id="IPR031825">
    <property type="entry name" value="RXLR"/>
</dbReference>
<evidence type="ECO:0000256" key="3">
    <source>
        <dbReference type="ARBA" id="ARBA00022525"/>
    </source>
</evidence>
<evidence type="ECO:0000256" key="5">
    <source>
        <dbReference type="RuleBase" id="RU367124"/>
    </source>
</evidence>
<gene>
    <name evidence="7" type="ORF">PR001_g10727</name>
    <name evidence="6" type="ORF">PR002_g10809</name>
</gene>
<comment type="similarity">
    <text evidence="2 5">Belongs to the RxLR effector family.</text>
</comment>
<keyword evidence="3 5" id="KW-0964">Secreted</keyword>
<evidence type="ECO:0000313" key="8">
    <source>
        <dbReference type="Proteomes" id="UP000429607"/>
    </source>
</evidence>
<comment type="caution">
    <text evidence="6">The sequence shown here is derived from an EMBL/GenBank/DDBJ whole genome shotgun (WGS) entry which is preliminary data.</text>
</comment>
<dbReference type="OrthoDB" id="10383710at2759"/>
<accession>A0A6A3MFB2</accession>
<dbReference type="EMBL" id="QXFU01000625">
    <property type="protein sequence ID" value="KAE9026893.1"/>
    <property type="molecule type" value="Genomic_DNA"/>
</dbReference>
<evidence type="ECO:0000256" key="1">
    <source>
        <dbReference type="ARBA" id="ARBA00004613"/>
    </source>
</evidence>
<dbReference type="Proteomes" id="UP000429607">
    <property type="component" value="Unassembled WGS sequence"/>
</dbReference>
<evidence type="ECO:0000256" key="4">
    <source>
        <dbReference type="ARBA" id="ARBA00022729"/>
    </source>
</evidence>
<comment type="domain">
    <text evidence="5">The RxLR-dEER motif acts to carry the protein into the host cell cytoplasm through binding to cell surface phosphatidylinositol-3-phosphate.</text>
</comment>